<sequence>MTVIAWYGSSFAYYDEEPQTDEELDAAAVHARARPARRVLAAAVRAAARRRRQHTARRAPVAGRWRRGPWPGSPTGSVSWPARSCGNCPRPGSTSWRTSGIRCR</sequence>
<dbReference type="RefSeq" id="WP_380120479.1">
    <property type="nucleotide sequence ID" value="NZ_JBHSIU010000041.1"/>
</dbReference>
<accession>A0ABV9W547</accession>
<evidence type="ECO:0000256" key="1">
    <source>
        <dbReference type="SAM" id="MobiDB-lite"/>
    </source>
</evidence>
<proteinExistence type="predicted"/>
<evidence type="ECO:0000313" key="3">
    <source>
        <dbReference type="Proteomes" id="UP001595912"/>
    </source>
</evidence>
<organism evidence="2 3">
    <name type="scientific">Dactylosporangium cerinum</name>
    <dbReference type="NCBI Taxonomy" id="1434730"/>
    <lineage>
        <taxon>Bacteria</taxon>
        <taxon>Bacillati</taxon>
        <taxon>Actinomycetota</taxon>
        <taxon>Actinomycetes</taxon>
        <taxon>Micromonosporales</taxon>
        <taxon>Micromonosporaceae</taxon>
        <taxon>Dactylosporangium</taxon>
    </lineage>
</organism>
<keyword evidence="3" id="KW-1185">Reference proteome</keyword>
<feature type="region of interest" description="Disordered" evidence="1">
    <location>
        <begin position="48"/>
        <end position="104"/>
    </location>
</feature>
<comment type="caution">
    <text evidence="2">The sequence shown here is derived from an EMBL/GenBank/DDBJ whole genome shotgun (WGS) entry which is preliminary data.</text>
</comment>
<evidence type="ECO:0000313" key="2">
    <source>
        <dbReference type="EMBL" id="MFC5002432.1"/>
    </source>
</evidence>
<reference evidence="3" key="1">
    <citation type="journal article" date="2019" name="Int. J. Syst. Evol. Microbiol.">
        <title>The Global Catalogue of Microorganisms (GCM) 10K type strain sequencing project: providing services to taxonomists for standard genome sequencing and annotation.</title>
        <authorList>
            <consortium name="The Broad Institute Genomics Platform"/>
            <consortium name="The Broad Institute Genome Sequencing Center for Infectious Disease"/>
            <person name="Wu L."/>
            <person name="Ma J."/>
        </authorList>
    </citation>
    <scope>NUCLEOTIDE SEQUENCE [LARGE SCALE GENOMIC DNA]</scope>
    <source>
        <strain evidence="3">CGMCC 4.7152</strain>
    </source>
</reference>
<dbReference type="EMBL" id="JBHSIU010000041">
    <property type="protein sequence ID" value="MFC5002432.1"/>
    <property type="molecule type" value="Genomic_DNA"/>
</dbReference>
<gene>
    <name evidence="2" type="ORF">ACFPIJ_31935</name>
</gene>
<protein>
    <submittedName>
        <fullName evidence="2">Uncharacterized protein</fullName>
    </submittedName>
</protein>
<dbReference type="Proteomes" id="UP001595912">
    <property type="component" value="Unassembled WGS sequence"/>
</dbReference>
<name>A0ABV9W547_9ACTN</name>
<feature type="compositionally biased region" description="Basic residues" evidence="1">
    <location>
        <begin position="48"/>
        <end position="57"/>
    </location>
</feature>